<gene>
    <name evidence="1" type="ORF">CHS0354_036980</name>
</gene>
<reference evidence="1" key="1">
    <citation type="journal article" date="2021" name="Genome Biol. Evol.">
        <title>A High-Quality Reference Genome for a Parasitic Bivalve with Doubly Uniparental Inheritance (Bivalvia: Unionida).</title>
        <authorList>
            <person name="Smith C.H."/>
        </authorList>
    </citation>
    <scope>NUCLEOTIDE SEQUENCE</scope>
    <source>
        <strain evidence="1">CHS0354</strain>
    </source>
</reference>
<accession>A0AAE0SUN7</accession>
<evidence type="ECO:0000313" key="2">
    <source>
        <dbReference type="Proteomes" id="UP001195483"/>
    </source>
</evidence>
<keyword evidence="2" id="KW-1185">Reference proteome</keyword>
<dbReference type="AlphaFoldDB" id="A0AAE0SUN7"/>
<protein>
    <submittedName>
        <fullName evidence="1">Uncharacterized protein</fullName>
    </submittedName>
</protein>
<comment type="caution">
    <text evidence="1">The sequence shown here is derived from an EMBL/GenBank/DDBJ whole genome shotgun (WGS) entry which is preliminary data.</text>
</comment>
<sequence length="202" mass="23020">EVYNVGNVNCIKELPHVVMITETEYQKVKKYKGNVRVRFVTRDFPNNVFLNQGEKNKHNPTRDHTRRQKGLILPLIIATQARHAYETKSFELLQPHQRQSVASYLAHNINTANANHVDITADNIWGIASAMARLQSPKSWTIRPAQQSDRTPTIVTEPTITPATDSVSDPDNLIASESLVKIQLLHPPRFRHRQYQIKSLVG</sequence>
<dbReference type="Proteomes" id="UP001195483">
    <property type="component" value="Unassembled WGS sequence"/>
</dbReference>
<reference evidence="1" key="2">
    <citation type="journal article" date="2021" name="Genome Biol. Evol.">
        <title>Developing a high-quality reference genome for a parasitic bivalve with doubly uniparental inheritance (Bivalvia: Unionida).</title>
        <authorList>
            <person name="Smith C.H."/>
        </authorList>
    </citation>
    <scope>NUCLEOTIDE SEQUENCE</scope>
    <source>
        <strain evidence="1">CHS0354</strain>
        <tissue evidence="1">Mantle</tissue>
    </source>
</reference>
<reference evidence="1" key="3">
    <citation type="submission" date="2023-05" db="EMBL/GenBank/DDBJ databases">
        <authorList>
            <person name="Smith C.H."/>
        </authorList>
    </citation>
    <scope>NUCLEOTIDE SEQUENCE</scope>
    <source>
        <strain evidence="1">CHS0354</strain>
        <tissue evidence="1">Mantle</tissue>
    </source>
</reference>
<dbReference type="EMBL" id="JAEAOA010002170">
    <property type="protein sequence ID" value="KAK3598084.1"/>
    <property type="molecule type" value="Genomic_DNA"/>
</dbReference>
<evidence type="ECO:0000313" key="1">
    <source>
        <dbReference type="EMBL" id="KAK3598084.1"/>
    </source>
</evidence>
<proteinExistence type="predicted"/>
<name>A0AAE0SUN7_9BIVA</name>
<feature type="non-terminal residue" evidence="1">
    <location>
        <position position="1"/>
    </location>
</feature>
<organism evidence="1 2">
    <name type="scientific">Potamilus streckersoni</name>
    <dbReference type="NCBI Taxonomy" id="2493646"/>
    <lineage>
        <taxon>Eukaryota</taxon>
        <taxon>Metazoa</taxon>
        <taxon>Spiralia</taxon>
        <taxon>Lophotrochozoa</taxon>
        <taxon>Mollusca</taxon>
        <taxon>Bivalvia</taxon>
        <taxon>Autobranchia</taxon>
        <taxon>Heteroconchia</taxon>
        <taxon>Palaeoheterodonta</taxon>
        <taxon>Unionida</taxon>
        <taxon>Unionoidea</taxon>
        <taxon>Unionidae</taxon>
        <taxon>Ambleminae</taxon>
        <taxon>Lampsilini</taxon>
        <taxon>Potamilus</taxon>
    </lineage>
</organism>